<proteinExistence type="predicted"/>
<feature type="signal peptide" evidence="1">
    <location>
        <begin position="1"/>
        <end position="27"/>
    </location>
</feature>
<dbReference type="RefSeq" id="WP_154332627.1">
    <property type="nucleotide sequence ID" value="NZ_VTFY01000002.1"/>
</dbReference>
<keyword evidence="3" id="KW-1185">Reference proteome</keyword>
<accession>A0A6N7RKJ1</accession>
<feature type="chain" id="PRO_5026997364" description="WxL domain-containing protein" evidence="1">
    <location>
        <begin position="28"/>
        <end position="225"/>
    </location>
</feature>
<reference evidence="3" key="1">
    <citation type="submission" date="2019-08" db="EMBL/GenBank/DDBJ databases">
        <title>Arthrobacter sp. nov., isolated from plateau pika and Tibetan wild ass.</title>
        <authorList>
            <person name="Ge Y."/>
        </authorList>
    </citation>
    <scope>NUCLEOTIDE SEQUENCE [LARGE SCALE GENOMIC DNA]</scope>
    <source>
        <strain evidence="3">HF-4214</strain>
    </source>
</reference>
<name>A0A6N7RKJ1_9ACTN</name>
<evidence type="ECO:0008006" key="4">
    <source>
        <dbReference type="Google" id="ProtNLM"/>
    </source>
</evidence>
<dbReference type="Proteomes" id="UP000438093">
    <property type="component" value="Unassembled WGS sequence"/>
</dbReference>
<sequence length="225" mass="22375">MLKKKFGACALALATAAAVCVPGTALADPVAVGTSEVTAAGDAASTITGTITATKLSVSVPTTAAFTIDPTITATNDAAGVAAQLTNVPTDYTVTNSSAVPVYAYISNCAISATDGTPALVTKADGLTADKAVMFAVKDAASKPANFATEADWLTTAAGKYYAFNAAEYGKLATPKAATAAGDSSNAATMSFYGQTTTGWSNGDTFTIVPTFTITATAPETTPAP</sequence>
<organism evidence="2 3">
    <name type="scientific">Eggerthella guodeyinii</name>
    <dbReference type="NCBI Taxonomy" id="2690837"/>
    <lineage>
        <taxon>Bacteria</taxon>
        <taxon>Bacillati</taxon>
        <taxon>Actinomycetota</taxon>
        <taxon>Coriobacteriia</taxon>
        <taxon>Eggerthellales</taxon>
        <taxon>Eggerthellaceae</taxon>
        <taxon>Eggerthella</taxon>
    </lineage>
</organism>
<keyword evidence="1" id="KW-0732">Signal</keyword>
<dbReference type="EMBL" id="VTFY01000002">
    <property type="protein sequence ID" value="MRX81746.1"/>
    <property type="molecule type" value="Genomic_DNA"/>
</dbReference>
<dbReference type="AlphaFoldDB" id="A0A6N7RKJ1"/>
<protein>
    <recommendedName>
        <fullName evidence="4">WxL domain-containing protein</fullName>
    </recommendedName>
</protein>
<gene>
    <name evidence="2" type="ORF">GJG86_04475</name>
</gene>
<comment type="caution">
    <text evidence="2">The sequence shown here is derived from an EMBL/GenBank/DDBJ whole genome shotgun (WGS) entry which is preliminary data.</text>
</comment>
<evidence type="ECO:0000313" key="2">
    <source>
        <dbReference type="EMBL" id="MRX81746.1"/>
    </source>
</evidence>
<evidence type="ECO:0000313" key="3">
    <source>
        <dbReference type="Proteomes" id="UP000438093"/>
    </source>
</evidence>
<evidence type="ECO:0000256" key="1">
    <source>
        <dbReference type="SAM" id="SignalP"/>
    </source>
</evidence>